<dbReference type="SUPFAM" id="SSF52821">
    <property type="entry name" value="Rhodanese/Cell cycle control phosphatase"/>
    <property type="match status" value="1"/>
</dbReference>
<comment type="caution">
    <text evidence="2">The sequence shown here is derived from an EMBL/GenBank/DDBJ whole genome shotgun (WGS) entry which is preliminary data.</text>
</comment>
<feature type="domain" description="Rhodanese" evidence="1">
    <location>
        <begin position="76"/>
        <end position="171"/>
    </location>
</feature>
<keyword evidence="3" id="KW-1185">Reference proteome</keyword>
<dbReference type="InterPro" id="IPR020936">
    <property type="entry name" value="TrhO"/>
</dbReference>
<dbReference type="InterPro" id="IPR001763">
    <property type="entry name" value="Rhodanese-like_dom"/>
</dbReference>
<proteinExistence type="predicted"/>
<evidence type="ECO:0000313" key="2">
    <source>
        <dbReference type="EMBL" id="CAK0824910.1"/>
    </source>
</evidence>
<organism evidence="2 3">
    <name type="scientific">Prorocentrum cordatum</name>
    <dbReference type="NCBI Taxonomy" id="2364126"/>
    <lineage>
        <taxon>Eukaryota</taxon>
        <taxon>Sar</taxon>
        <taxon>Alveolata</taxon>
        <taxon>Dinophyceae</taxon>
        <taxon>Prorocentrales</taxon>
        <taxon>Prorocentraceae</taxon>
        <taxon>Prorocentrum</taxon>
    </lineage>
</organism>
<dbReference type="Pfam" id="PF12368">
    <property type="entry name" value="Rhodanese_C"/>
    <property type="match status" value="1"/>
</dbReference>
<name>A0ABN9RZU5_9DINO</name>
<evidence type="ECO:0000313" key="3">
    <source>
        <dbReference type="Proteomes" id="UP001189429"/>
    </source>
</evidence>
<dbReference type="InterPro" id="IPR022111">
    <property type="entry name" value="Rhodanese_C"/>
</dbReference>
<dbReference type="SMART" id="SM00450">
    <property type="entry name" value="RHOD"/>
    <property type="match status" value="1"/>
</dbReference>
<reference evidence="2" key="1">
    <citation type="submission" date="2023-10" db="EMBL/GenBank/DDBJ databases">
        <authorList>
            <person name="Chen Y."/>
            <person name="Shah S."/>
            <person name="Dougan E. K."/>
            <person name="Thang M."/>
            <person name="Chan C."/>
        </authorList>
    </citation>
    <scope>NUCLEOTIDE SEQUENCE [LARGE SCALE GENOMIC DNA]</scope>
</reference>
<protein>
    <recommendedName>
        <fullName evidence="1">Rhodanese domain-containing protein</fullName>
    </recommendedName>
</protein>
<dbReference type="PROSITE" id="PS50206">
    <property type="entry name" value="RHODANESE_3"/>
    <property type="match status" value="1"/>
</dbReference>
<accession>A0ABN9RZU5</accession>
<dbReference type="PANTHER" id="PTHR43268">
    <property type="entry name" value="THIOSULFATE SULFURTRANSFERASE/RHODANESE-LIKE DOMAIN-CONTAINING PROTEIN 2"/>
    <property type="match status" value="1"/>
</dbReference>
<dbReference type="InterPro" id="IPR036873">
    <property type="entry name" value="Rhodanese-like_dom_sf"/>
</dbReference>
<evidence type="ECO:0000259" key="1">
    <source>
        <dbReference type="PROSITE" id="PS50206"/>
    </source>
</evidence>
<dbReference type="Gene3D" id="3.40.250.10">
    <property type="entry name" value="Rhodanese-like domain"/>
    <property type="match status" value="1"/>
</dbReference>
<gene>
    <name evidence="2" type="ORF">PCOR1329_LOCUS25181</name>
</gene>
<dbReference type="EMBL" id="CAUYUJ010008779">
    <property type="protein sequence ID" value="CAK0824910.1"/>
    <property type="molecule type" value="Genomic_DNA"/>
</dbReference>
<sequence>MKKRNCQAVRCSGNFGDDVDFKVSEAPAGYKRFPKLSCRPTSHVVELGVDGEHVRPGRGARHLSPLEWHQMLAEGGSEDTVLLDTRNVYESRIGRFEGHGVETIEVNTQHFAQFPEFVDRNLERLSGKRVMMYCTGGVRCETASSYLLSKVAAAEVVQLKGGICRYLEQFRDRPQEGFFRGKNFVFDSRRYEPTHDGCVTGRCDGCGSPWDDYDNGPEARCQTCRVLMLLCDACRASREAATAPAALLCGGAACSGERIRCTLRVHLCTTTGHFCV</sequence>
<dbReference type="PANTHER" id="PTHR43268:SF6">
    <property type="entry name" value="THIOSULFATE SULFURTRANSFERASE_RHODANESE-LIKE DOMAIN-CONTAINING PROTEIN 2"/>
    <property type="match status" value="1"/>
</dbReference>
<dbReference type="Proteomes" id="UP001189429">
    <property type="component" value="Unassembled WGS sequence"/>
</dbReference>